<dbReference type="Pfam" id="PF02485">
    <property type="entry name" value="Branch"/>
    <property type="match status" value="1"/>
</dbReference>
<dbReference type="Proteomes" id="UP000095287">
    <property type="component" value="Unplaced"/>
</dbReference>
<dbReference type="GO" id="GO:0016020">
    <property type="term" value="C:membrane"/>
    <property type="evidence" value="ECO:0007669"/>
    <property type="project" value="UniProtKB-SubCell"/>
</dbReference>
<dbReference type="AlphaFoldDB" id="A0A1I7Z9G0"/>
<accession>A0A1I7Z9G0</accession>
<evidence type="ECO:0000256" key="9">
    <source>
        <dbReference type="ARBA" id="ARBA00023180"/>
    </source>
</evidence>
<evidence type="ECO:0000313" key="12">
    <source>
        <dbReference type="WBParaSite" id="L893_g24196.t1"/>
    </source>
</evidence>
<proteinExistence type="inferred from homology"/>
<evidence type="ECO:0000256" key="1">
    <source>
        <dbReference type="ARBA" id="ARBA00004606"/>
    </source>
</evidence>
<evidence type="ECO:0000256" key="3">
    <source>
        <dbReference type="ARBA" id="ARBA00022676"/>
    </source>
</evidence>
<dbReference type="PANTHER" id="PTHR19297">
    <property type="entry name" value="GLYCOSYLTRANSFERASE 14 FAMILY MEMBER"/>
    <property type="match status" value="1"/>
</dbReference>
<evidence type="ECO:0000256" key="10">
    <source>
        <dbReference type="ARBA" id="ARBA00038150"/>
    </source>
</evidence>
<keyword evidence="4" id="KW-0808">Transferase</keyword>
<evidence type="ECO:0000256" key="5">
    <source>
        <dbReference type="ARBA" id="ARBA00022692"/>
    </source>
</evidence>
<dbReference type="GO" id="GO:0008375">
    <property type="term" value="F:acetylglucosaminyltransferase activity"/>
    <property type="evidence" value="ECO:0007669"/>
    <property type="project" value="TreeGrafter"/>
</dbReference>
<evidence type="ECO:0000256" key="8">
    <source>
        <dbReference type="ARBA" id="ARBA00023136"/>
    </source>
</evidence>
<dbReference type="InterPro" id="IPR003406">
    <property type="entry name" value="Glyco_trans_14"/>
</dbReference>
<keyword evidence="8" id="KW-0472">Membrane</keyword>
<evidence type="ECO:0000256" key="7">
    <source>
        <dbReference type="ARBA" id="ARBA00022989"/>
    </source>
</evidence>
<sequence length="126" mass="14465">MKSVFAFLDKPLSQEEFEYPLAYALLVHTNSLQILFLLSAVYQPQNQFCIAIDGDAGDRFKEEMLLLSECFPNIFVMVTGNVEWCEHSVLRGVFGCVQYLARLKSEWKYFQVRESIESGPMVAEIP</sequence>
<comment type="similarity">
    <text evidence="10">Belongs to the glycosyltransferase 14 family.</text>
</comment>
<dbReference type="WBParaSite" id="L893_g24196.t1">
    <property type="protein sequence ID" value="L893_g24196.t1"/>
    <property type="gene ID" value="L893_g24196"/>
</dbReference>
<keyword evidence="7" id="KW-1133">Transmembrane helix</keyword>
<organism evidence="11 12">
    <name type="scientific">Steinernema glaseri</name>
    <dbReference type="NCBI Taxonomy" id="37863"/>
    <lineage>
        <taxon>Eukaryota</taxon>
        <taxon>Metazoa</taxon>
        <taxon>Ecdysozoa</taxon>
        <taxon>Nematoda</taxon>
        <taxon>Chromadorea</taxon>
        <taxon>Rhabditida</taxon>
        <taxon>Tylenchina</taxon>
        <taxon>Panagrolaimomorpha</taxon>
        <taxon>Strongyloidoidea</taxon>
        <taxon>Steinernematidae</taxon>
        <taxon>Steinernema</taxon>
    </lineage>
</organism>
<comment type="pathway">
    <text evidence="2">Protein modification; protein glycosylation.</text>
</comment>
<evidence type="ECO:0000256" key="2">
    <source>
        <dbReference type="ARBA" id="ARBA00004922"/>
    </source>
</evidence>
<keyword evidence="6" id="KW-0735">Signal-anchor</keyword>
<name>A0A1I7Z9G0_9BILA</name>
<evidence type="ECO:0000256" key="4">
    <source>
        <dbReference type="ARBA" id="ARBA00022679"/>
    </source>
</evidence>
<protein>
    <submittedName>
        <fullName evidence="12">DNA distortion polypeptide 3</fullName>
    </submittedName>
</protein>
<keyword evidence="5" id="KW-0812">Transmembrane</keyword>
<keyword evidence="9" id="KW-0325">Glycoprotein</keyword>
<dbReference type="PANTHER" id="PTHR19297:SF185">
    <property type="entry name" value="BETA-1,3-GALACTOSYL-O-GLYCOSYL-GLYCOPROTEIN BETA-1,6-N-ACETYLGLUCOSAMINYLTRANSFERASE 3"/>
    <property type="match status" value="1"/>
</dbReference>
<keyword evidence="3" id="KW-0328">Glycosyltransferase</keyword>
<evidence type="ECO:0000256" key="6">
    <source>
        <dbReference type="ARBA" id="ARBA00022968"/>
    </source>
</evidence>
<reference evidence="12" key="1">
    <citation type="submission" date="2016-11" db="UniProtKB">
        <authorList>
            <consortium name="WormBaseParasite"/>
        </authorList>
    </citation>
    <scope>IDENTIFICATION</scope>
</reference>
<comment type="subcellular location">
    <subcellularLocation>
        <location evidence="1">Membrane</location>
        <topology evidence="1">Single-pass type II membrane protein</topology>
    </subcellularLocation>
</comment>
<evidence type="ECO:0000313" key="11">
    <source>
        <dbReference type="Proteomes" id="UP000095287"/>
    </source>
</evidence>
<keyword evidence="11" id="KW-1185">Reference proteome</keyword>